<dbReference type="Pfam" id="PF15045">
    <property type="entry name" value="Clathrin_bdg"/>
    <property type="match status" value="1"/>
</dbReference>
<dbReference type="EnsemblMetazoa" id="XM_021346891.2">
    <property type="protein sequence ID" value="XP_021202566.2"/>
    <property type="gene ID" value="LOC101745223"/>
</dbReference>
<evidence type="ECO:0000313" key="3">
    <source>
        <dbReference type="EnsemblMetazoa" id="XP_021202566.2"/>
    </source>
</evidence>
<feature type="region of interest" description="Disordered" evidence="1">
    <location>
        <begin position="468"/>
        <end position="499"/>
    </location>
</feature>
<dbReference type="GO" id="GO:0030121">
    <property type="term" value="C:AP-1 adaptor complex"/>
    <property type="evidence" value="ECO:0007669"/>
    <property type="project" value="TreeGrafter"/>
</dbReference>
<dbReference type="InterPro" id="IPR029205">
    <property type="entry name" value="Clathrin-bd"/>
</dbReference>
<dbReference type="GO" id="GO:0030276">
    <property type="term" value="F:clathrin binding"/>
    <property type="evidence" value="ECO:0007669"/>
    <property type="project" value="InterPro"/>
</dbReference>
<dbReference type="InterPro" id="IPR046359">
    <property type="entry name" value="Aftin-like"/>
</dbReference>
<organism evidence="3 4">
    <name type="scientific">Bombyx mori</name>
    <name type="common">Silk moth</name>
    <dbReference type="NCBI Taxonomy" id="7091"/>
    <lineage>
        <taxon>Eukaryota</taxon>
        <taxon>Metazoa</taxon>
        <taxon>Ecdysozoa</taxon>
        <taxon>Arthropoda</taxon>
        <taxon>Hexapoda</taxon>
        <taxon>Insecta</taxon>
        <taxon>Pterygota</taxon>
        <taxon>Neoptera</taxon>
        <taxon>Endopterygota</taxon>
        <taxon>Lepidoptera</taxon>
        <taxon>Glossata</taxon>
        <taxon>Ditrysia</taxon>
        <taxon>Bombycoidea</taxon>
        <taxon>Bombycidae</taxon>
        <taxon>Bombycinae</taxon>
        <taxon>Bombyx</taxon>
    </lineage>
</organism>
<accession>A0A8R2DJM4</accession>
<feature type="region of interest" description="Disordered" evidence="1">
    <location>
        <begin position="262"/>
        <end position="286"/>
    </location>
</feature>
<proteinExistence type="predicted"/>
<dbReference type="GO" id="GO:0032588">
    <property type="term" value="C:trans-Golgi network membrane"/>
    <property type="evidence" value="ECO:0007669"/>
    <property type="project" value="InterPro"/>
</dbReference>
<name>A0A8R2DJM4_BOMMO</name>
<feature type="region of interest" description="Disordered" evidence="1">
    <location>
        <begin position="663"/>
        <end position="692"/>
    </location>
</feature>
<feature type="compositionally biased region" description="Polar residues" evidence="1">
    <location>
        <begin position="471"/>
        <end position="481"/>
    </location>
</feature>
<dbReference type="AlphaFoldDB" id="A0A8R2DJM4"/>
<feature type="compositionally biased region" description="Acidic residues" evidence="1">
    <location>
        <begin position="329"/>
        <end position="339"/>
    </location>
</feature>
<evidence type="ECO:0000256" key="1">
    <source>
        <dbReference type="SAM" id="MobiDB-lite"/>
    </source>
</evidence>
<evidence type="ECO:0000259" key="2">
    <source>
        <dbReference type="Pfam" id="PF15045"/>
    </source>
</evidence>
<evidence type="ECO:0000313" key="4">
    <source>
        <dbReference type="Proteomes" id="UP000005204"/>
    </source>
</evidence>
<dbReference type="RefSeq" id="XP_021202566.2">
    <property type="nucleotide sequence ID" value="XM_021346891.3"/>
</dbReference>
<sequence length="1058" mass="118148">MSIPPLVCSTPPPPEQCEDEKDLEEFDVQYNLSQDDEECSDYYGHYSSYSVEISSLKHNDLQGNSVLEDENTKQSDIVIDSNPTIQNKIKYEEDTNIEDLNLQIDDVGSLSELNDSAKDSVNDSAKDPVEGKVVHNSANTNVKNEFIKKLREEGISTGENFHFIPVEEEKETTDQQVEMVEDEIIRDTLQNAPIETEIDDNSVIDLQHGLNNTKLENDPNDDFGEFDDFNSKQTDNTSVIIENYTNPWETEEVNSDFGTFTANFDDNQSQLQNTSSNCDDSNSEFGDFIVNPNNDSQTLKSNESCTASESRDIVENISDSALKDSNSNSEDDDDDFGDFDDFKSSVPHDGNTLTSQLDDPGTAVFNLHSSDSSVPVIENINKVLQCIFEDEIVKPQNEINISIESVLGETWGHLTETDVRQPYIVNWNHSFGQKTLLRALCIDSRNILFGHKWNHSMPKYAANLGAAPLQPQKSTSSSVLSPNEDVPNEKSTSKSTPWVDPVEGQQFTYAEALLLDLEHLMATLDQMAHNHSNLKISELLSNACKTENVRTTPENRPTDLHVFDAIATTKAEKIYSSTINVQPIRQISLPDTHIFTPTDSEIPRSKTIHYDSQPTVLIPQTTENKHEAIAEKFTECSVSRSSNHKSDDDDEYWEFQDFKSTPCATNSTAERSQTIQQNNSNPPNMASESSVSQTVTYQTQILQPIKMEPIFPTLNWPDPGEVKEVFNDFAEFASSSSWSGNQTSNQLEIKIDSSVNDSIQKPLKEDLTLNSESVTFSNTDDDFDTFQSALPTQVPAKSLTNCKDINIKNTAHNMVQDVNFECDFPKIRSDNPNTYSLYNSTESNNANDSETVFGTGSKTKDVSNNFMAVNPIIHSNILQPTSIVPVFSPPIAQQSTGQILQPLTLESFSQINWPNPGIDLQDLSRFNPVETLHSLKTDLSVNPNKSSPSHSIKTTVNNLTAEDDVWGEFVSGKPQVSAKKHTVDEDEWSEFVSSPSVKPQNGLSTISLNVHTNLNSQKSTNKFIARKSEIPLDIPGLNYITPKSNNLKTHTEKHFQNL</sequence>
<keyword evidence="4" id="KW-1185">Reference proteome</keyword>
<dbReference type="CTD" id="41744"/>
<feature type="domain" description="Aftiphilin clathrin-binding box" evidence="2">
    <location>
        <begin position="410"/>
        <end position="476"/>
    </location>
</feature>
<feature type="region of interest" description="Disordered" evidence="1">
    <location>
        <begin position="292"/>
        <end position="311"/>
    </location>
</feature>
<dbReference type="PANTHER" id="PTHR16156:SF10">
    <property type="entry name" value="AFTIPHILIN-RELATED"/>
    <property type="match status" value="1"/>
</dbReference>
<reference evidence="4" key="1">
    <citation type="journal article" date="2008" name="Insect Biochem. Mol. Biol.">
        <title>The genome of a lepidopteran model insect, the silkworm Bombyx mori.</title>
        <authorList>
            <consortium name="International Silkworm Genome Consortium"/>
        </authorList>
    </citation>
    <scope>NUCLEOTIDE SEQUENCE [LARGE SCALE GENOMIC DNA]</scope>
    <source>
        <strain evidence="4">p50T</strain>
    </source>
</reference>
<feature type="compositionally biased region" description="Polar residues" evidence="1">
    <location>
        <begin position="262"/>
        <end position="284"/>
    </location>
</feature>
<feature type="compositionally biased region" description="Polar residues" evidence="1">
    <location>
        <begin position="292"/>
        <end position="308"/>
    </location>
</feature>
<reference evidence="3" key="2">
    <citation type="submission" date="2022-06" db="UniProtKB">
        <authorList>
            <consortium name="EnsemblMetazoa"/>
        </authorList>
    </citation>
    <scope>IDENTIFICATION</scope>
    <source>
        <strain evidence="3">p50T (Dazao)</strain>
    </source>
</reference>
<feature type="region of interest" description="Disordered" evidence="1">
    <location>
        <begin position="318"/>
        <end position="357"/>
    </location>
</feature>
<protein>
    <recommendedName>
        <fullName evidence="2">Aftiphilin clathrin-binding box domain-containing protein</fullName>
    </recommendedName>
</protein>
<dbReference type="PANTHER" id="PTHR16156">
    <property type="entry name" value="AFTIPHILIN A-RELATED"/>
    <property type="match status" value="1"/>
</dbReference>
<dbReference type="Proteomes" id="UP000005204">
    <property type="component" value="Unassembled WGS sequence"/>
</dbReference>
<dbReference type="GeneID" id="101745223"/>